<dbReference type="GO" id="GO:0016787">
    <property type="term" value="F:hydrolase activity"/>
    <property type="evidence" value="ECO:0007669"/>
    <property type="project" value="UniProtKB-KW"/>
</dbReference>
<dbReference type="SUPFAM" id="SSF55811">
    <property type="entry name" value="Nudix"/>
    <property type="match status" value="1"/>
</dbReference>
<feature type="domain" description="Nudix hydrolase" evidence="2">
    <location>
        <begin position="28"/>
        <end position="143"/>
    </location>
</feature>
<comment type="caution">
    <text evidence="3">The sequence shown here is derived from an EMBL/GenBank/DDBJ whole genome shotgun (WGS) entry which is preliminary data.</text>
</comment>
<evidence type="ECO:0000313" key="4">
    <source>
        <dbReference type="Proteomes" id="UP000635606"/>
    </source>
</evidence>
<proteinExistence type="predicted"/>
<evidence type="ECO:0000256" key="1">
    <source>
        <dbReference type="ARBA" id="ARBA00022801"/>
    </source>
</evidence>
<dbReference type="Proteomes" id="UP000635606">
    <property type="component" value="Unassembled WGS sequence"/>
</dbReference>
<keyword evidence="1" id="KW-0378">Hydrolase</keyword>
<keyword evidence="4" id="KW-1185">Reference proteome</keyword>
<dbReference type="InterPro" id="IPR000086">
    <property type="entry name" value="NUDIX_hydrolase_dom"/>
</dbReference>
<name>A0A8J4A1J9_9ACTN</name>
<dbReference type="CDD" id="cd03424">
    <property type="entry name" value="NUDIX_ADPRase_Nudt5_UGPPase_Nudt14"/>
    <property type="match status" value="1"/>
</dbReference>
<dbReference type="PROSITE" id="PS51462">
    <property type="entry name" value="NUDIX"/>
    <property type="match status" value="1"/>
</dbReference>
<evidence type="ECO:0000259" key="2">
    <source>
        <dbReference type="PROSITE" id="PS51462"/>
    </source>
</evidence>
<dbReference type="EMBL" id="BOPH01000129">
    <property type="protein sequence ID" value="GIJ74104.1"/>
    <property type="molecule type" value="Genomic_DNA"/>
</dbReference>
<dbReference type="InterPro" id="IPR015797">
    <property type="entry name" value="NUDIX_hydrolase-like_dom_sf"/>
</dbReference>
<dbReference type="AlphaFoldDB" id="A0A8J4A1J9"/>
<dbReference type="InterPro" id="IPR020084">
    <property type="entry name" value="NUDIX_hydrolase_CS"/>
</dbReference>
<gene>
    <name evidence="3" type="ORF">Voc01_090210</name>
</gene>
<dbReference type="Pfam" id="PF00293">
    <property type="entry name" value="NUDIX"/>
    <property type="match status" value="1"/>
</dbReference>
<dbReference type="PROSITE" id="PS00893">
    <property type="entry name" value="NUDIX_BOX"/>
    <property type="match status" value="1"/>
</dbReference>
<sequence>MVVVRPIDAESRAAISAFRSHFEHYWSSSRFFVTLIGLTPDGQTLLVRNRKRGLEWPTGFIEPNENLATGAAREFQEETGFKVGHPIEIGKTPMGYFFAGRIGDRVGEGSAREISEAVFVYDLPERQEMSFNQDYGVFVQFLQMARSRFSALPEP</sequence>
<organism evidence="3 4">
    <name type="scientific">Virgisporangium ochraceum</name>
    <dbReference type="NCBI Taxonomy" id="65505"/>
    <lineage>
        <taxon>Bacteria</taxon>
        <taxon>Bacillati</taxon>
        <taxon>Actinomycetota</taxon>
        <taxon>Actinomycetes</taxon>
        <taxon>Micromonosporales</taxon>
        <taxon>Micromonosporaceae</taxon>
        <taxon>Virgisporangium</taxon>
    </lineage>
</organism>
<evidence type="ECO:0000313" key="3">
    <source>
        <dbReference type="EMBL" id="GIJ74104.1"/>
    </source>
</evidence>
<reference evidence="3" key="1">
    <citation type="submission" date="2021-01" db="EMBL/GenBank/DDBJ databases">
        <title>Whole genome shotgun sequence of Virgisporangium ochraceum NBRC 16418.</title>
        <authorList>
            <person name="Komaki H."/>
            <person name="Tamura T."/>
        </authorList>
    </citation>
    <scope>NUCLEOTIDE SEQUENCE</scope>
    <source>
        <strain evidence="3">NBRC 16418</strain>
    </source>
</reference>
<protein>
    <recommendedName>
        <fullName evidence="2">Nudix hydrolase domain-containing protein</fullName>
    </recommendedName>
</protein>
<dbReference type="Gene3D" id="3.90.79.10">
    <property type="entry name" value="Nucleoside Triphosphate Pyrophosphohydrolase"/>
    <property type="match status" value="1"/>
</dbReference>
<accession>A0A8J4A1J9</accession>